<reference evidence="2 3" key="1">
    <citation type="journal article" date="2015" name="Genome Announc.">
        <title>Draft Genome of the Euendolithic (true boring) Cyanobacterium Mastigocoleus testarum strain BC008.</title>
        <authorList>
            <person name="Guida B.S."/>
            <person name="Garcia-Pichel F."/>
        </authorList>
    </citation>
    <scope>NUCLEOTIDE SEQUENCE [LARGE SCALE GENOMIC DNA]</scope>
    <source>
        <strain evidence="2 3">BC008</strain>
    </source>
</reference>
<evidence type="ECO:0008006" key="4">
    <source>
        <dbReference type="Google" id="ProtNLM"/>
    </source>
</evidence>
<evidence type="ECO:0000313" key="2">
    <source>
        <dbReference type="EMBL" id="KST61943.1"/>
    </source>
</evidence>
<dbReference type="SUPFAM" id="SSF54427">
    <property type="entry name" value="NTF2-like"/>
    <property type="match status" value="1"/>
</dbReference>
<protein>
    <recommendedName>
        <fullName evidence="4">Nuclear transport factor 2 family protein</fullName>
    </recommendedName>
</protein>
<proteinExistence type="predicted"/>
<evidence type="ECO:0000313" key="3">
    <source>
        <dbReference type="Proteomes" id="UP000053372"/>
    </source>
</evidence>
<keyword evidence="3" id="KW-1185">Reference proteome</keyword>
<evidence type="ECO:0000256" key="1">
    <source>
        <dbReference type="SAM" id="SignalP"/>
    </source>
</evidence>
<feature type="signal peptide" evidence="1">
    <location>
        <begin position="1"/>
        <end position="39"/>
    </location>
</feature>
<feature type="chain" id="PRO_5006890041" description="Nuclear transport factor 2 family protein" evidence="1">
    <location>
        <begin position="40"/>
        <end position="270"/>
    </location>
</feature>
<dbReference type="AlphaFoldDB" id="A0A0V7ZBQ9"/>
<gene>
    <name evidence="2" type="ORF">BC008_07825</name>
</gene>
<comment type="caution">
    <text evidence="2">The sequence shown here is derived from an EMBL/GenBank/DDBJ whole genome shotgun (WGS) entry which is preliminary data.</text>
</comment>
<dbReference type="RefSeq" id="WP_027846851.1">
    <property type="nucleotide sequence ID" value="NZ_LMTZ01000167.1"/>
</dbReference>
<name>A0A0V7ZBQ9_9CYAN</name>
<dbReference type="InterPro" id="IPR032710">
    <property type="entry name" value="NTF2-like_dom_sf"/>
</dbReference>
<dbReference type="EMBL" id="LMTZ01000167">
    <property type="protein sequence ID" value="KST61943.1"/>
    <property type="molecule type" value="Genomic_DNA"/>
</dbReference>
<accession>A0A0V7ZBQ9</accession>
<sequence>MPKLINLLLKRQSMLKICRGLVFCLFALSLAGSIKSAQAKDSKATPVELKSLLTQIDTAASRRNVNEVMKFYANNFTHNDGLNRSSLQKALKSFWEKYPNLRYSTEVKSWKAEGNGIVAETVTNITAASFKDKHSLKVNAKITSRQRIVGSKIVSQEILSERTQITSGANPPQVDINLPDKLKVGEKYNFDAIVQEPLGDDYLLGAALEESVKPNKYLQPTSVNLELLSAGGLFKTGEAPATPGNKWISAVLVRGNGMTMITQRIPVVGK</sequence>
<keyword evidence="1" id="KW-0732">Signal</keyword>
<dbReference type="Proteomes" id="UP000053372">
    <property type="component" value="Unassembled WGS sequence"/>
</dbReference>
<organism evidence="2 3">
    <name type="scientific">Mastigocoleus testarum BC008</name>
    <dbReference type="NCBI Taxonomy" id="371196"/>
    <lineage>
        <taxon>Bacteria</taxon>
        <taxon>Bacillati</taxon>
        <taxon>Cyanobacteriota</taxon>
        <taxon>Cyanophyceae</taxon>
        <taxon>Nostocales</taxon>
        <taxon>Hapalosiphonaceae</taxon>
        <taxon>Mastigocoleus</taxon>
    </lineage>
</organism>
<dbReference type="OrthoDB" id="507769at2"/>